<accession>A0ABM7WD83</accession>
<feature type="domain" description="J" evidence="1">
    <location>
        <begin position="3"/>
        <end position="68"/>
    </location>
</feature>
<dbReference type="CDD" id="cd06257">
    <property type="entry name" value="DnaJ"/>
    <property type="match status" value="1"/>
</dbReference>
<keyword evidence="3" id="KW-1185">Reference proteome</keyword>
<dbReference type="SUPFAM" id="SSF46565">
    <property type="entry name" value="Chaperone J-domain"/>
    <property type="match status" value="1"/>
</dbReference>
<gene>
    <name evidence="2" type="ORF">DPPLL_33100</name>
</gene>
<dbReference type="InterPro" id="IPR036869">
    <property type="entry name" value="J_dom_sf"/>
</dbReference>
<organism evidence="2 3">
    <name type="scientific">Desulfofustis limnaeus</name>
    <dbReference type="NCBI Taxonomy" id="2740163"/>
    <lineage>
        <taxon>Bacteria</taxon>
        <taxon>Pseudomonadati</taxon>
        <taxon>Thermodesulfobacteriota</taxon>
        <taxon>Desulfobulbia</taxon>
        <taxon>Desulfobulbales</taxon>
        <taxon>Desulfocapsaceae</taxon>
        <taxon>Desulfofustis</taxon>
    </lineage>
</organism>
<dbReference type="PROSITE" id="PS50076">
    <property type="entry name" value="DNAJ_2"/>
    <property type="match status" value="1"/>
</dbReference>
<evidence type="ECO:0000313" key="3">
    <source>
        <dbReference type="Proteomes" id="UP000830055"/>
    </source>
</evidence>
<dbReference type="InterPro" id="IPR001623">
    <property type="entry name" value="DnaJ_domain"/>
</dbReference>
<dbReference type="EMBL" id="AP025516">
    <property type="protein sequence ID" value="BDD88945.1"/>
    <property type="molecule type" value="Genomic_DNA"/>
</dbReference>
<dbReference type="Proteomes" id="UP000830055">
    <property type="component" value="Chromosome"/>
</dbReference>
<dbReference type="PANTHER" id="PTHR43096:SF10">
    <property type="entry name" value="CHAPERONE PROTEIN DNAJ A6, CHLOROPLASTIC"/>
    <property type="match status" value="1"/>
</dbReference>
<dbReference type="InterPro" id="IPR008971">
    <property type="entry name" value="HSP40/DnaJ_pept-bd"/>
</dbReference>
<dbReference type="RefSeq" id="WP_284152273.1">
    <property type="nucleotide sequence ID" value="NZ_AP025516.1"/>
</dbReference>
<dbReference type="PANTHER" id="PTHR43096">
    <property type="entry name" value="DNAJ HOMOLOG 1, MITOCHONDRIAL-RELATED"/>
    <property type="match status" value="1"/>
</dbReference>
<dbReference type="Gene3D" id="2.60.260.20">
    <property type="entry name" value="Urease metallochaperone UreE, N-terminal domain"/>
    <property type="match status" value="1"/>
</dbReference>
<dbReference type="Gene3D" id="1.10.287.110">
    <property type="entry name" value="DnaJ domain"/>
    <property type="match status" value="1"/>
</dbReference>
<evidence type="ECO:0000259" key="1">
    <source>
        <dbReference type="PROSITE" id="PS50076"/>
    </source>
</evidence>
<evidence type="ECO:0000313" key="2">
    <source>
        <dbReference type="EMBL" id="BDD88945.1"/>
    </source>
</evidence>
<dbReference type="SUPFAM" id="SSF49493">
    <property type="entry name" value="HSP40/DnaJ peptide-binding domain"/>
    <property type="match status" value="1"/>
</dbReference>
<protein>
    <recommendedName>
        <fullName evidence="1">J domain-containing protein</fullName>
    </recommendedName>
</protein>
<name>A0ABM7WD83_9BACT</name>
<reference evidence="2 3" key="1">
    <citation type="submission" date="2022-01" db="EMBL/GenBank/DDBJ databases">
        <title>Desulfofustis limnae sp. nov., a novel mesophilic sulfate-reducing bacterium isolated from marsh soil.</title>
        <authorList>
            <person name="Watanabe M."/>
            <person name="Takahashi A."/>
            <person name="Kojima H."/>
            <person name="Fukui M."/>
        </authorList>
    </citation>
    <scope>NUCLEOTIDE SEQUENCE [LARGE SCALE GENOMIC DNA]</scope>
    <source>
        <strain evidence="2 3">PPLL</strain>
    </source>
</reference>
<sequence length="266" mass="29552">MKDYYSILGVTEAAEEQEIRRRYRKLAMQYHPDRNPDDPEAEEKFKEIAEAYGVLTDPVKRQAYDRARRTGAWQTNGSGPGFGYSQEDILKDLFRDPRFQQVFQGLLREFQQAGFRAGPGFISKSFFGGRGGLLLGGLFMVGSLVGPALLRSAGKRLPEKNKLFHSLGTTVGRLIQSVKKPKQQRPTPPAAEADLDVTYVTPLSAQELRDGKTIQVVADGGHGQELLRVAIPPASRAGQKLRVRGRGRRGDAGRGDLYLHLEERDG</sequence>
<dbReference type="SMART" id="SM00271">
    <property type="entry name" value="DnaJ"/>
    <property type="match status" value="1"/>
</dbReference>
<proteinExistence type="predicted"/>
<dbReference type="Pfam" id="PF00226">
    <property type="entry name" value="DnaJ"/>
    <property type="match status" value="1"/>
</dbReference>
<dbReference type="PRINTS" id="PR00625">
    <property type="entry name" value="JDOMAIN"/>
</dbReference>